<evidence type="ECO:0000313" key="3">
    <source>
        <dbReference type="Proteomes" id="UP000663888"/>
    </source>
</evidence>
<name>A0A8H3H240_9AGAM</name>
<comment type="caution">
    <text evidence="2">The sequence shown here is derived from an EMBL/GenBank/DDBJ whole genome shotgun (WGS) entry which is preliminary data.</text>
</comment>
<dbReference type="AlphaFoldDB" id="A0A8H3H240"/>
<proteinExistence type="predicted"/>
<accession>A0A8H3H240</accession>
<dbReference type="Gene3D" id="1.20.1280.50">
    <property type="match status" value="1"/>
</dbReference>
<evidence type="ECO:0000256" key="1">
    <source>
        <dbReference type="SAM" id="MobiDB-lite"/>
    </source>
</evidence>
<evidence type="ECO:0000313" key="2">
    <source>
        <dbReference type="EMBL" id="CAE6477331.1"/>
    </source>
</evidence>
<dbReference type="Proteomes" id="UP000663888">
    <property type="component" value="Unassembled WGS sequence"/>
</dbReference>
<dbReference type="EMBL" id="CAJMWX010001251">
    <property type="protein sequence ID" value="CAE6477331.1"/>
    <property type="molecule type" value="Genomic_DNA"/>
</dbReference>
<sequence>MPQELTVAGEQLSSALDRYAQVCRITRDACINGGQLNNNPDLVRSLEKEASDISSYFQRLGDARGAVQMARSTIPQIIPACALPTEILTHIFQLVLPDCLVQRGYFGEISKIKYPMYPDALAHVCSSWRQVAINSPSIWTHIDIALDHPLNRGLFSRAKAYVARAGQLPLEIHISDPGSEREKNHSNAQDSVLGPSHEWEDLHEFKILAFNAVPIKTLQVDLSVSGRYREIYYSVLEYFFARCKPGLLTKYIARTNSAWIDSPFIEPAETPHSQDSELLAVPTHHLGKLWLRISSVRLNCFCPHWESKLYHGLVELYIDQGVPEMSESQLVNILRSSTQLRVLHFNIPLDEISEDENFDPIYLEDLQELSLMIRDDGQEESTSRILQRITSGSKPLQMSLVDTPGEVDDFCSRANVTRLYVWCPGTISSILVQCRRLEILVLNGRDSEFRDLNSILYEASDEGATSTRQTTLSHATQIHTLYLLWHSQLVFEQIQAAVKKYSIQKLLIYYAKLSYETDEGRMVSDNTRNIRAKLSTITACPTIEYYPSDFPERYTENEPNDPDGWIRKSVRS</sequence>
<feature type="region of interest" description="Disordered" evidence="1">
    <location>
        <begin position="551"/>
        <end position="572"/>
    </location>
</feature>
<reference evidence="2" key="1">
    <citation type="submission" date="2021-01" db="EMBL/GenBank/DDBJ databases">
        <authorList>
            <person name="Kaushik A."/>
        </authorList>
    </citation>
    <scope>NUCLEOTIDE SEQUENCE</scope>
    <source>
        <strain evidence="2">AG4-R118</strain>
    </source>
</reference>
<gene>
    <name evidence="2" type="ORF">RDB_LOCUS118216</name>
</gene>
<protein>
    <recommendedName>
        <fullName evidence="4">F-box domain-containing protein</fullName>
    </recommendedName>
</protein>
<organism evidence="2 3">
    <name type="scientific">Rhizoctonia solani</name>
    <dbReference type="NCBI Taxonomy" id="456999"/>
    <lineage>
        <taxon>Eukaryota</taxon>
        <taxon>Fungi</taxon>
        <taxon>Dikarya</taxon>
        <taxon>Basidiomycota</taxon>
        <taxon>Agaricomycotina</taxon>
        <taxon>Agaricomycetes</taxon>
        <taxon>Cantharellales</taxon>
        <taxon>Ceratobasidiaceae</taxon>
        <taxon>Rhizoctonia</taxon>
    </lineage>
</organism>
<evidence type="ECO:0008006" key="4">
    <source>
        <dbReference type="Google" id="ProtNLM"/>
    </source>
</evidence>